<evidence type="ECO:0000313" key="2">
    <source>
        <dbReference type="Proteomes" id="UP001316087"/>
    </source>
</evidence>
<sequence>MIKNRGLAKKWTGMMIPEHLHQIKEWQNSVGNEYPKEKTDWEWDELQQIVVKAYHQKQQVELNLWRDKWIVEKGIITALHSGHNELLLDTEFSVKRIKYGEIEKVREIE</sequence>
<proteinExistence type="predicted"/>
<dbReference type="Proteomes" id="UP001316087">
    <property type="component" value="Unassembled WGS sequence"/>
</dbReference>
<comment type="caution">
    <text evidence="1">The sequence shown here is derived from an EMBL/GenBank/DDBJ whole genome shotgun (WGS) entry which is preliminary data.</text>
</comment>
<organism evidence="1 2">
    <name type="scientific">Solibacillus palustris</name>
    <dbReference type="NCBI Taxonomy" id="2908203"/>
    <lineage>
        <taxon>Bacteria</taxon>
        <taxon>Bacillati</taxon>
        <taxon>Bacillota</taxon>
        <taxon>Bacilli</taxon>
        <taxon>Bacillales</taxon>
        <taxon>Caryophanaceae</taxon>
        <taxon>Solibacillus</taxon>
    </lineage>
</organism>
<reference evidence="1 2" key="1">
    <citation type="submission" date="2022-03" db="EMBL/GenBank/DDBJ databases">
        <authorList>
            <person name="Jo J.-H."/>
            <person name="Im W.-T."/>
        </authorList>
    </citation>
    <scope>NUCLEOTIDE SEQUENCE [LARGE SCALE GENOMIC DNA]</scope>
    <source>
        <strain evidence="1 2">MA9</strain>
    </source>
</reference>
<keyword evidence="2" id="KW-1185">Reference proteome</keyword>
<dbReference type="EMBL" id="JAKZFC010000003">
    <property type="protein sequence ID" value="MCH7322418.1"/>
    <property type="molecule type" value="Genomic_DNA"/>
</dbReference>
<gene>
    <name evidence="1" type="ORF">LZ480_10995</name>
</gene>
<dbReference type="RefSeq" id="WP_241369474.1">
    <property type="nucleotide sequence ID" value="NZ_JAKZFC010000003.1"/>
</dbReference>
<protein>
    <submittedName>
        <fullName evidence="1">YolD-like family protein</fullName>
    </submittedName>
</protein>
<evidence type="ECO:0000313" key="1">
    <source>
        <dbReference type="EMBL" id="MCH7322418.1"/>
    </source>
</evidence>
<name>A0ABS9UEL9_9BACL</name>
<accession>A0ABS9UEL9</accession>
<dbReference type="Pfam" id="PF08863">
    <property type="entry name" value="YolD"/>
    <property type="match status" value="1"/>
</dbReference>
<dbReference type="InterPro" id="IPR014962">
    <property type="entry name" value="YolD"/>
</dbReference>